<evidence type="ECO:0000313" key="2">
    <source>
        <dbReference type="EMBL" id="MEY8443206.1"/>
    </source>
</evidence>
<evidence type="ECO:0000259" key="1">
    <source>
        <dbReference type="PROSITE" id="PS51186"/>
    </source>
</evidence>
<sequence length="205" mass="23465">MKSESTLDKREEKLPNLTISIAQELDFEVKSQISQIFVDGFFEWLQYFSKDKNKLVAAFTHSFLLEDFFLAHEDQEVLAMAALGNGKSAPLKLEVKPLIKHLGFVKGLAAYLFLKKEFEKQSYPFEMADKMASIEFVATKSNRRGRGLATELLKRMMNQPEIYVLEVASSNHEALKLYEKLGFETFKTVKAPKQAGFEHYIHESG</sequence>
<organism evidence="2 3">
    <name type="scientific">Lactococcus ileimucosae</name>
    <dbReference type="NCBI Taxonomy" id="2941329"/>
    <lineage>
        <taxon>Bacteria</taxon>
        <taxon>Bacillati</taxon>
        <taxon>Bacillota</taxon>
        <taxon>Bacilli</taxon>
        <taxon>Lactobacillales</taxon>
        <taxon>Streptococcaceae</taxon>
        <taxon>Lactococcus</taxon>
    </lineage>
</organism>
<dbReference type="Pfam" id="PF00583">
    <property type="entry name" value="Acetyltransf_1"/>
    <property type="match status" value="1"/>
</dbReference>
<dbReference type="PROSITE" id="PS51186">
    <property type="entry name" value="GNAT"/>
    <property type="match status" value="1"/>
</dbReference>
<dbReference type="EMBL" id="JBCLSH010000006">
    <property type="protein sequence ID" value="MEY8443206.1"/>
    <property type="molecule type" value="Genomic_DNA"/>
</dbReference>
<name>A0ABV4D0Y0_9LACT</name>
<dbReference type="Gene3D" id="3.40.630.30">
    <property type="match status" value="1"/>
</dbReference>
<comment type="caution">
    <text evidence="2">The sequence shown here is derived from an EMBL/GenBank/DDBJ whole genome shotgun (WGS) entry which is preliminary data.</text>
</comment>
<keyword evidence="2" id="KW-0012">Acyltransferase</keyword>
<protein>
    <submittedName>
        <fullName evidence="2">GNAT family N-acetyltransferase</fullName>
        <ecNumber evidence="2">2.3.1.-</ecNumber>
    </submittedName>
</protein>
<accession>A0ABV4D0Y0</accession>
<reference evidence="2 3" key="1">
    <citation type="submission" date="2024-03" db="EMBL/GenBank/DDBJ databases">
        <title>Mouse gut bacterial collection (mGBC) of GemPharmatech.</title>
        <authorList>
            <person name="He Y."/>
            <person name="Dong L."/>
            <person name="Wu D."/>
            <person name="Gao X."/>
            <person name="Lin Z."/>
        </authorList>
    </citation>
    <scope>NUCLEOTIDE SEQUENCE [LARGE SCALE GENOMIC DNA]</scope>
    <source>
        <strain evidence="2 3">61-15</strain>
    </source>
</reference>
<dbReference type="InterPro" id="IPR016181">
    <property type="entry name" value="Acyl_CoA_acyltransferase"/>
</dbReference>
<keyword evidence="3" id="KW-1185">Reference proteome</keyword>
<feature type="domain" description="N-acetyltransferase" evidence="1">
    <location>
        <begin position="17"/>
        <end position="205"/>
    </location>
</feature>
<dbReference type="CDD" id="cd04301">
    <property type="entry name" value="NAT_SF"/>
    <property type="match status" value="1"/>
</dbReference>
<proteinExistence type="predicted"/>
<dbReference type="EC" id="2.3.1.-" evidence="2"/>
<dbReference type="Proteomes" id="UP001565283">
    <property type="component" value="Unassembled WGS sequence"/>
</dbReference>
<keyword evidence="2" id="KW-0808">Transferase</keyword>
<evidence type="ECO:0000313" key="3">
    <source>
        <dbReference type="Proteomes" id="UP001565283"/>
    </source>
</evidence>
<dbReference type="InterPro" id="IPR000182">
    <property type="entry name" value="GNAT_dom"/>
</dbReference>
<dbReference type="GO" id="GO:0016746">
    <property type="term" value="F:acyltransferase activity"/>
    <property type="evidence" value="ECO:0007669"/>
    <property type="project" value="UniProtKB-KW"/>
</dbReference>
<dbReference type="RefSeq" id="WP_369947954.1">
    <property type="nucleotide sequence ID" value="NZ_JBCLSH010000006.1"/>
</dbReference>
<gene>
    <name evidence="2" type="ORF">AALA52_02970</name>
</gene>
<dbReference type="SUPFAM" id="SSF55729">
    <property type="entry name" value="Acyl-CoA N-acyltransferases (Nat)"/>
    <property type="match status" value="1"/>
</dbReference>